<name>A0AAD6WVP3_9AGAR</name>
<gene>
    <name evidence="2" type="ORF">C8F04DRAFT_1190072</name>
</gene>
<evidence type="ECO:0000256" key="1">
    <source>
        <dbReference type="SAM" id="MobiDB-lite"/>
    </source>
</evidence>
<keyword evidence="3" id="KW-1185">Reference proteome</keyword>
<accession>A0AAD6WVP3</accession>
<evidence type="ECO:0000313" key="2">
    <source>
        <dbReference type="EMBL" id="KAJ7026977.1"/>
    </source>
</evidence>
<feature type="compositionally biased region" description="Basic and acidic residues" evidence="1">
    <location>
        <begin position="39"/>
        <end position="59"/>
    </location>
</feature>
<dbReference type="AlphaFoldDB" id="A0AAD6WVP3"/>
<comment type="caution">
    <text evidence="2">The sequence shown here is derived from an EMBL/GenBank/DDBJ whole genome shotgun (WGS) entry which is preliminary data.</text>
</comment>
<organism evidence="2 3">
    <name type="scientific">Mycena alexandri</name>
    <dbReference type="NCBI Taxonomy" id="1745969"/>
    <lineage>
        <taxon>Eukaryota</taxon>
        <taxon>Fungi</taxon>
        <taxon>Dikarya</taxon>
        <taxon>Basidiomycota</taxon>
        <taxon>Agaricomycotina</taxon>
        <taxon>Agaricomycetes</taxon>
        <taxon>Agaricomycetidae</taxon>
        <taxon>Agaricales</taxon>
        <taxon>Marasmiineae</taxon>
        <taxon>Mycenaceae</taxon>
        <taxon>Mycena</taxon>
    </lineage>
</organism>
<evidence type="ECO:0000313" key="3">
    <source>
        <dbReference type="Proteomes" id="UP001218188"/>
    </source>
</evidence>
<protein>
    <submittedName>
        <fullName evidence="2">Uncharacterized protein</fullName>
    </submittedName>
</protein>
<dbReference type="Proteomes" id="UP001218188">
    <property type="component" value="Unassembled WGS sequence"/>
</dbReference>
<sequence>MPQTVGSASQRKAAEVLDHESRINLVNRGEEVINTFEGEPPKFVDKPSEDDVSDKENSGTRRGVKRKAVRLEGESEPKFDWLSVEAQSRSTEQIEFAAVDSDTCGPRDRSMHFVW</sequence>
<feature type="region of interest" description="Disordered" evidence="1">
    <location>
        <begin position="32"/>
        <end position="74"/>
    </location>
</feature>
<reference evidence="2" key="1">
    <citation type="submission" date="2023-03" db="EMBL/GenBank/DDBJ databases">
        <title>Massive genome expansion in bonnet fungi (Mycena s.s.) driven by repeated elements and novel gene families across ecological guilds.</title>
        <authorList>
            <consortium name="Lawrence Berkeley National Laboratory"/>
            <person name="Harder C.B."/>
            <person name="Miyauchi S."/>
            <person name="Viragh M."/>
            <person name="Kuo A."/>
            <person name="Thoen E."/>
            <person name="Andreopoulos B."/>
            <person name="Lu D."/>
            <person name="Skrede I."/>
            <person name="Drula E."/>
            <person name="Henrissat B."/>
            <person name="Morin E."/>
            <person name="Kohler A."/>
            <person name="Barry K."/>
            <person name="LaButti K."/>
            <person name="Morin E."/>
            <person name="Salamov A."/>
            <person name="Lipzen A."/>
            <person name="Mereny Z."/>
            <person name="Hegedus B."/>
            <person name="Baldrian P."/>
            <person name="Stursova M."/>
            <person name="Weitz H."/>
            <person name="Taylor A."/>
            <person name="Grigoriev I.V."/>
            <person name="Nagy L.G."/>
            <person name="Martin F."/>
            <person name="Kauserud H."/>
        </authorList>
    </citation>
    <scope>NUCLEOTIDE SEQUENCE</scope>
    <source>
        <strain evidence="2">CBHHK200</strain>
    </source>
</reference>
<dbReference type="EMBL" id="JARJCM010000131">
    <property type="protein sequence ID" value="KAJ7026977.1"/>
    <property type="molecule type" value="Genomic_DNA"/>
</dbReference>
<proteinExistence type="predicted"/>